<accession>A0A0V1DZN7</accession>
<name>A0A0V1DZN7_TRIPS</name>
<gene>
    <name evidence="1" type="ORF">T4A_1994</name>
</gene>
<sequence length="72" mass="8423">MADRYIRDLFQGSEMEKITKKIERKFVCECSGYWEKLVRCVEASIQKVLCKTLVLKQSFYPGRPCDTEHAST</sequence>
<organism evidence="1 2">
    <name type="scientific">Trichinella pseudospiralis</name>
    <name type="common">Parasitic roundworm</name>
    <dbReference type="NCBI Taxonomy" id="6337"/>
    <lineage>
        <taxon>Eukaryota</taxon>
        <taxon>Metazoa</taxon>
        <taxon>Ecdysozoa</taxon>
        <taxon>Nematoda</taxon>
        <taxon>Enoplea</taxon>
        <taxon>Dorylaimia</taxon>
        <taxon>Trichinellida</taxon>
        <taxon>Trichinellidae</taxon>
        <taxon>Trichinella</taxon>
    </lineage>
</organism>
<evidence type="ECO:0000313" key="1">
    <source>
        <dbReference type="EMBL" id="KRY67055.1"/>
    </source>
</evidence>
<dbReference type="Proteomes" id="UP000054632">
    <property type="component" value="Unassembled WGS sequence"/>
</dbReference>
<reference evidence="1 2" key="1">
    <citation type="submission" date="2015-01" db="EMBL/GenBank/DDBJ databases">
        <title>Evolution of Trichinella species and genotypes.</title>
        <authorList>
            <person name="Korhonen P.K."/>
            <person name="Edoardo P."/>
            <person name="Giuseppe L.R."/>
            <person name="Gasser R.B."/>
        </authorList>
    </citation>
    <scope>NUCLEOTIDE SEQUENCE [LARGE SCALE GENOMIC DNA]</scope>
    <source>
        <strain evidence="1">ISS13</strain>
    </source>
</reference>
<evidence type="ECO:0000313" key="2">
    <source>
        <dbReference type="Proteomes" id="UP000054632"/>
    </source>
</evidence>
<dbReference type="EMBL" id="JYDR01000148">
    <property type="protein sequence ID" value="KRY67055.1"/>
    <property type="molecule type" value="Genomic_DNA"/>
</dbReference>
<proteinExistence type="predicted"/>
<dbReference type="AlphaFoldDB" id="A0A0V1DZN7"/>
<protein>
    <submittedName>
        <fullName evidence="1">Uncharacterized protein</fullName>
    </submittedName>
</protein>
<comment type="caution">
    <text evidence="1">The sequence shown here is derived from an EMBL/GenBank/DDBJ whole genome shotgun (WGS) entry which is preliminary data.</text>
</comment>